<sequence>MPFTEYVLSSSHVMGGDSDHSDRGTSVTFPTKSGDFTIGTVKAFKDGKYQVEVEGAKILQVEEVDVKEFSIPIQRRDIFDTLK</sequence>
<name>A0A1S9RB50_PENBI</name>
<gene>
    <name evidence="1" type="ORF">PEBR_40472</name>
</gene>
<dbReference type="Proteomes" id="UP000190744">
    <property type="component" value="Unassembled WGS sequence"/>
</dbReference>
<evidence type="ECO:0000313" key="2">
    <source>
        <dbReference type="Proteomes" id="UP000190744"/>
    </source>
</evidence>
<dbReference type="AlphaFoldDB" id="A0A1S9RB50"/>
<dbReference type="EMBL" id="LJBN01000216">
    <property type="protein sequence ID" value="OOQ82631.1"/>
    <property type="molecule type" value="Genomic_DNA"/>
</dbReference>
<reference evidence="2" key="1">
    <citation type="submission" date="2015-09" db="EMBL/GenBank/DDBJ databases">
        <authorList>
            <person name="Fill T.P."/>
            <person name="Baretta J.F."/>
            <person name="de Almeida L.G."/>
            <person name="Rocha M."/>
            <person name="de Souza D.H."/>
            <person name="Malavazi I."/>
            <person name="Cerdeira L.T."/>
            <person name="Hong H."/>
            <person name="Samborskyy M."/>
            <person name="de Vasconcelos A.T."/>
            <person name="Leadlay P."/>
            <person name="Rodrigues-Filho E."/>
        </authorList>
    </citation>
    <scope>NUCLEOTIDE SEQUENCE [LARGE SCALE GENOMIC DNA]</scope>
    <source>
        <strain evidence="2">LaBioMMi 136</strain>
    </source>
</reference>
<comment type="caution">
    <text evidence="1">The sequence shown here is derived from an EMBL/GenBank/DDBJ whole genome shotgun (WGS) entry which is preliminary data.</text>
</comment>
<evidence type="ECO:0000313" key="1">
    <source>
        <dbReference type="EMBL" id="OOQ82631.1"/>
    </source>
</evidence>
<protein>
    <submittedName>
        <fullName evidence="1">Uncharacterized protein</fullName>
    </submittedName>
</protein>
<proteinExistence type="predicted"/>
<accession>A0A1S9RB50</accession>
<organism evidence="1 2">
    <name type="scientific">Penicillium brasilianum</name>
    <dbReference type="NCBI Taxonomy" id="104259"/>
    <lineage>
        <taxon>Eukaryota</taxon>
        <taxon>Fungi</taxon>
        <taxon>Dikarya</taxon>
        <taxon>Ascomycota</taxon>
        <taxon>Pezizomycotina</taxon>
        <taxon>Eurotiomycetes</taxon>
        <taxon>Eurotiomycetidae</taxon>
        <taxon>Eurotiales</taxon>
        <taxon>Aspergillaceae</taxon>
        <taxon>Penicillium</taxon>
    </lineage>
</organism>